<accession>A0A1G2LBC2</accession>
<dbReference type="AlphaFoldDB" id="A0A1G2LBC2"/>
<proteinExistence type="predicted"/>
<name>A0A1G2LBC2_9BACT</name>
<dbReference type="STRING" id="1802280.A3B37_00705"/>
<dbReference type="Proteomes" id="UP000176705">
    <property type="component" value="Unassembled WGS sequence"/>
</dbReference>
<keyword evidence="1" id="KW-0472">Membrane</keyword>
<keyword evidence="1" id="KW-1133">Transmembrane helix</keyword>
<evidence type="ECO:0000313" key="3">
    <source>
        <dbReference type="Proteomes" id="UP000176705"/>
    </source>
</evidence>
<evidence type="ECO:0000256" key="1">
    <source>
        <dbReference type="SAM" id="Phobius"/>
    </source>
</evidence>
<sequence length="175" mass="18194">MEGPKTRNLLLLFGGLFLFAVFLIVGTNVLLRRIEPAPAPPANPLPAIKRGEVKMRIEGPGGAPDTGVRFIEPGAVADPRPVIYTEAGFAPGRVTVSATDAVGCLVTVINRSAAPLRVGVNPHSPAGDPGADYGAIAPGGSGLLDTRYPGFAEMTLHSHMTPAHEFTVVYGEGCK</sequence>
<keyword evidence="1" id="KW-0812">Transmembrane</keyword>
<reference evidence="2 3" key="1">
    <citation type="journal article" date="2016" name="Nat. Commun.">
        <title>Thousands of microbial genomes shed light on interconnected biogeochemical processes in an aquifer system.</title>
        <authorList>
            <person name="Anantharaman K."/>
            <person name="Brown C.T."/>
            <person name="Hug L.A."/>
            <person name="Sharon I."/>
            <person name="Castelle C.J."/>
            <person name="Probst A.J."/>
            <person name="Thomas B.C."/>
            <person name="Singh A."/>
            <person name="Wilkins M.J."/>
            <person name="Karaoz U."/>
            <person name="Brodie E.L."/>
            <person name="Williams K.H."/>
            <person name="Hubbard S.S."/>
            <person name="Banfield J.F."/>
        </authorList>
    </citation>
    <scope>NUCLEOTIDE SEQUENCE [LARGE SCALE GENOMIC DNA]</scope>
</reference>
<protein>
    <submittedName>
        <fullName evidence="2">Uncharacterized protein</fullName>
    </submittedName>
</protein>
<organism evidence="2 3">
    <name type="scientific">Candidatus Sungbacteria bacterium RIFCSPLOWO2_01_FULL_59_16</name>
    <dbReference type="NCBI Taxonomy" id="1802280"/>
    <lineage>
        <taxon>Bacteria</taxon>
        <taxon>Candidatus Sungiibacteriota</taxon>
    </lineage>
</organism>
<evidence type="ECO:0000313" key="2">
    <source>
        <dbReference type="EMBL" id="OHA08854.1"/>
    </source>
</evidence>
<gene>
    <name evidence="2" type="ORF">A3B37_00705</name>
</gene>
<feature type="transmembrane region" description="Helical" evidence="1">
    <location>
        <begin position="9"/>
        <end position="31"/>
    </location>
</feature>
<comment type="caution">
    <text evidence="2">The sequence shown here is derived from an EMBL/GenBank/DDBJ whole genome shotgun (WGS) entry which is preliminary data.</text>
</comment>
<dbReference type="EMBL" id="MHQS01000010">
    <property type="protein sequence ID" value="OHA08854.1"/>
    <property type="molecule type" value="Genomic_DNA"/>
</dbReference>